<sequence>MIILIRMDAQLHTPMYFFLSHLSFCDLCYSTAIGPKMLVDLLAKKKSIPFIGCALQLFIACAFVDSECLLLAVMAFDRYKAISNPLLYSASMSMKVCSMLMVVTYLIGMTDAVIYTTLAFQLCFCGSNEINHFFCDLPPLYLLSCSDIQVNELVTFTIFGFIELSSILGVLISYCYIILSVLKIHSAEGRFKAFSTCTSHLVAVAIFQGTVIFMYFRPSSSYSLDQDKLTSLFYTLVIPMLNPLIYSLRNKDVKEALEKLKNRRWF</sequence>
<keyword evidence="4 13" id="KW-1003">Cell membrane</keyword>
<dbReference type="SUPFAM" id="SSF81321">
    <property type="entry name" value="Family A G protein-coupled receptor-like"/>
    <property type="match status" value="1"/>
</dbReference>
<dbReference type="InterPro" id="IPR000276">
    <property type="entry name" value="GPCR_Rhodpsn"/>
</dbReference>
<feature type="transmembrane region" description="Helical" evidence="13">
    <location>
        <begin position="231"/>
        <end position="248"/>
    </location>
</feature>
<dbReference type="FunCoup" id="L9JEP9">
    <property type="interactions" value="407"/>
</dbReference>
<keyword evidence="5 12" id="KW-0812">Transmembrane</keyword>
<keyword evidence="11 12" id="KW-0807">Transducer</keyword>
<evidence type="ECO:0000256" key="3">
    <source>
        <dbReference type="ARBA" id="ARBA00010663"/>
    </source>
</evidence>
<protein>
    <recommendedName>
        <fullName evidence="13">Olfactory receptor</fullName>
    </recommendedName>
</protein>
<dbReference type="InterPro" id="IPR000725">
    <property type="entry name" value="Olfact_rcpt"/>
</dbReference>
<feature type="transmembrane region" description="Helical" evidence="13">
    <location>
        <begin position="54"/>
        <end position="74"/>
    </location>
</feature>
<dbReference type="PRINTS" id="PR00245">
    <property type="entry name" value="OLFACTORYR"/>
</dbReference>
<dbReference type="PROSITE" id="PS00237">
    <property type="entry name" value="G_PROTEIN_RECEP_F1_1"/>
    <property type="match status" value="1"/>
</dbReference>
<evidence type="ECO:0000256" key="12">
    <source>
        <dbReference type="RuleBase" id="RU000688"/>
    </source>
</evidence>
<evidence type="ECO:0000256" key="10">
    <source>
        <dbReference type="ARBA" id="ARBA00023180"/>
    </source>
</evidence>
<accession>L9JEP9</accession>
<dbReference type="InParanoid" id="L9JEP9"/>
<keyword evidence="10" id="KW-0325">Glycoprotein</keyword>
<dbReference type="Proteomes" id="UP000011518">
    <property type="component" value="Unassembled WGS sequence"/>
</dbReference>
<dbReference type="STRING" id="246437.L9JEP9"/>
<dbReference type="PANTHER" id="PTHR48018">
    <property type="entry name" value="OLFACTORY RECEPTOR"/>
    <property type="match status" value="1"/>
</dbReference>
<comment type="subcellular location">
    <subcellularLocation>
        <location evidence="2 13">Cell membrane</location>
        <topology evidence="2 13">Multi-pass membrane protein</topology>
    </subcellularLocation>
</comment>
<gene>
    <name evidence="15" type="ORF">TREES_T100010998</name>
</gene>
<keyword evidence="7 12" id="KW-0297">G-protein coupled receptor</keyword>
<evidence type="ECO:0000256" key="7">
    <source>
        <dbReference type="ARBA" id="ARBA00023040"/>
    </source>
</evidence>
<dbReference type="Pfam" id="PF13853">
    <property type="entry name" value="7tm_4"/>
    <property type="match status" value="1"/>
</dbReference>
<keyword evidence="16" id="KW-1185">Reference proteome</keyword>
<dbReference type="FunFam" id="1.10.1220.70:FF:000001">
    <property type="entry name" value="Olfactory receptor"/>
    <property type="match status" value="1"/>
</dbReference>
<reference evidence="16" key="2">
    <citation type="journal article" date="2013" name="Nat. Commun.">
        <title>Genome of the Chinese tree shrew.</title>
        <authorList>
            <person name="Fan Y."/>
            <person name="Huang Z.Y."/>
            <person name="Cao C.C."/>
            <person name="Chen C.S."/>
            <person name="Chen Y.X."/>
            <person name="Fan D.D."/>
            <person name="He J."/>
            <person name="Hou H.L."/>
            <person name="Hu L."/>
            <person name="Hu X.T."/>
            <person name="Jiang X.T."/>
            <person name="Lai R."/>
            <person name="Lang Y.S."/>
            <person name="Liang B."/>
            <person name="Liao S.G."/>
            <person name="Mu D."/>
            <person name="Ma Y.Y."/>
            <person name="Niu Y.Y."/>
            <person name="Sun X.Q."/>
            <person name="Xia J.Q."/>
            <person name="Xiao J."/>
            <person name="Xiong Z.Q."/>
            <person name="Xu L."/>
            <person name="Yang L."/>
            <person name="Zhang Y."/>
            <person name="Zhao W."/>
            <person name="Zhao X.D."/>
            <person name="Zheng Y.T."/>
            <person name="Zhou J.M."/>
            <person name="Zhu Y.B."/>
            <person name="Zhang G.J."/>
            <person name="Wang J."/>
            <person name="Yao Y.G."/>
        </authorList>
    </citation>
    <scope>NUCLEOTIDE SEQUENCE [LARGE SCALE GENOMIC DNA]</scope>
</reference>
<evidence type="ECO:0000256" key="6">
    <source>
        <dbReference type="ARBA" id="ARBA00022989"/>
    </source>
</evidence>
<evidence type="ECO:0000256" key="5">
    <source>
        <dbReference type="ARBA" id="ARBA00022692"/>
    </source>
</evidence>
<dbReference type="PROSITE" id="PS50262">
    <property type="entry name" value="G_PROTEIN_RECEP_F1_2"/>
    <property type="match status" value="1"/>
</dbReference>
<comment type="similarity">
    <text evidence="3 12">Belongs to the G-protein coupled receptor 1 family.</text>
</comment>
<dbReference type="GO" id="GO:0004984">
    <property type="term" value="F:olfactory receptor activity"/>
    <property type="evidence" value="ECO:0007669"/>
    <property type="project" value="InterPro"/>
</dbReference>
<keyword evidence="6 13" id="KW-1133">Transmembrane helix</keyword>
<keyword evidence="13" id="KW-0552">Olfaction</keyword>
<feature type="domain" description="G-protein coupled receptors family 1 profile" evidence="14">
    <location>
        <begin position="1"/>
        <end position="246"/>
    </location>
</feature>
<reference evidence="16" key="1">
    <citation type="submission" date="2012-07" db="EMBL/GenBank/DDBJ databases">
        <title>Genome of the Chinese tree shrew, a rising model animal genetically related to primates.</title>
        <authorList>
            <person name="Zhang G."/>
            <person name="Fan Y."/>
            <person name="Yao Y."/>
            <person name="Huang Z."/>
        </authorList>
    </citation>
    <scope>NUCLEOTIDE SEQUENCE [LARGE SCALE GENOMIC DNA]</scope>
</reference>
<keyword evidence="9 12" id="KW-0675">Receptor</keyword>
<dbReference type="InterPro" id="IPR017452">
    <property type="entry name" value="GPCR_Rhodpsn_7TM"/>
</dbReference>
<evidence type="ECO:0000256" key="8">
    <source>
        <dbReference type="ARBA" id="ARBA00023136"/>
    </source>
</evidence>
<dbReference type="GO" id="GO:0005886">
    <property type="term" value="C:plasma membrane"/>
    <property type="evidence" value="ECO:0007669"/>
    <property type="project" value="UniProtKB-SubCell"/>
</dbReference>
<proteinExistence type="inferred from homology"/>
<evidence type="ECO:0000256" key="4">
    <source>
        <dbReference type="ARBA" id="ARBA00022475"/>
    </source>
</evidence>
<dbReference type="GO" id="GO:0004930">
    <property type="term" value="F:G protein-coupled receptor activity"/>
    <property type="evidence" value="ECO:0007669"/>
    <property type="project" value="UniProtKB-KW"/>
</dbReference>
<dbReference type="PRINTS" id="PR00237">
    <property type="entry name" value="GPCRRHODOPSN"/>
</dbReference>
<dbReference type="AlphaFoldDB" id="L9JEP9"/>
<keyword evidence="13" id="KW-0716">Sensory transduction</keyword>
<dbReference type="EMBL" id="KB321024">
    <property type="protein sequence ID" value="ELW48794.1"/>
    <property type="molecule type" value="Genomic_DNA"/>
</dbReference>
<evidence type="ECO:0000256" key="9">
    <source>
        <dbReference type="ARBA" id="ARBA00023170"/>
    </source>
</evidence>
<dbReference type="eggNOG" id="ENOG502RF13">
    <property type="taxonomic scope" value="Eukaryota"/>
</dbReference>
<feature type="transmembrane region" description="Helical" evidence="13">
    <location>
        <begin position="86"/>
        <end position="108"/>
    </location>
</feature>
<evidence type="ECO:0000256" key="1">
    <source>
        <dbReference type="ARBA" id="ARBA00002936"/>
    </source>
</evidence>
<name>L9JEP9_TUPCH</name>
<dbReference type="Gene3D" id="1.20.1070.10">
    <property type="entry name" value="Rhodopsin 7-helix transmembrane proteins"/>
    <property type="match status" value="1"/>
</dbReference>
<keyword evidence="8 13" id="KW-0472">Membrane</keyword>
<evidence type="ECO:0000313" key="15">
    <source>
        <dbReference type="EMBL" id="ELW48794.1"/>
    </source>
</evidence>
<dbReference type="FunFam" id="1.20.1070.10:FF:000003">
    <property type="entry name" value="Olfactory receptor"/>
    <property type="match status" value="1"/>
</dbReference>
<evidence type="ECO:0000259" key="14">
    <source>
        <dbReference type="PROSITE" id="PS50262"/>
    </source>
</evidence>
<organism evidence="15 16">
    <name type="scientific">Tupaia chinensis</name>
    <name type="common">Chinese tree shrew</name>
    <name type="synonym">Tupaia belangeri chinensis</name>
    <dbReference type="NCBI Taxonomy" id="246437"/>
    <lineage>
        <taxon>Eukaryota</taxon>
        <taxon>Metazoa</taxon>
        <taxon>Chordata</taxon>
        <taxon>Craniata</taxon>
        <taxon>Vertebrata</taxon>
        <taxon>Euteleostomi</taxon>
        <taxon>Mammalia</taxon>
        <taxon>Eutheria</taxon>
        <taxon>Euarchontoglires</taxon>
        <taxon>Scandentia</taxon>
        <taxon>Tupaiidae</taxon>
        <taxon>Tupaia</taxon>
    </lineage>
</organism>
<evidence type="ECO:0000256" key="11">
    <source>
        <dbReference type="ARBA" id="ARBA00023224"/>
    </source>
</evidence>
<evidence type="ECO:0000256" key="13">
    <source>
        <dbReference type="RuleBase" id="RU363047"/>
    </source>
</evidence>
<comment type="function">
    <text evidence="1">Odorant receptor.</text>
</comment>
<feature type="transmembrane region" description="Helical" evidence="13">
    <location>
        <begin position="194"/>
        <end position="216"/>
    </location>
</feature>
<evidence type="ECO:0000256" key="2">
    <source>
        <dbReference type="ARBA" id="ARBA00004651"/>
    </source>
</evidence>
<evidence type="ECO:0000313" key="16">
    <source>
        <dbReference type="Proteomes" id="UP000011518"/>
    </source>
</evidence>
<feature type="transmembrane region" description="Helical" evidence="13">
    <location>
        <begin position="156"/>
        <end position="182"/>
    </location>
</feature>